<evidence type="ECO:0000256" key="1">
    <source>
        <dbReference type="ARBA" id="ARBA00004141"/>
    </source>
</evidence>
<evidence type="ECO:0000256" key="6">
    <source>
        <dbReference type="RuleBase" id="RU363041"/>
    </source>
</evidence>
<dbReference type="InterPro" id="IPR051598">
    <property type="entry name" value="TSUP/Inactive_protease-like"/>
</dbReference>
<evidence type="ECO:0000313" key="7">
    <source>
        <dbReference type="EMBL" id="PFG27878.1"/>
    </source>
</evidence>
<dbReference type="AlphaFoldDB" id="A0A2A9DME6"/>
<keyword evidence="3 6" id="KW-0812">Transmembrane</keyword>
<comment type="subcellular location">
    <subcellularLocation>
        <location evidence="6">Cell membrane</location>
        <topology evidence="6">Multi-pass membrane protein</topology>
    </subcellularLocation>
    <subcellularLocation>
        <location evidence="1">Membrane</location>
        <topology evidence="1">Multi-pass membrane protein</topology>
    </subcellularLocation>
</comment>
<dbReference type="Proteomes" id="UP000221653">
    <property type="component" value="Unassembled WGS sequence"/>
</dbReference>
<feature type="transmembrane region" description="Helical" evidence="6">
    <location>
        <begin position="73"/>
        <end position="91"/>
    </location>
</feature>
<dbReference type="OrthoDB" id="45564at2"/>
<evidence type="ECO:0000256" key="5">
    <source>
        <dbReference type="ARBA" id="ARBA00023136"/>
    </source>
</evidence>
<evidence type="ECO:0000256" key="2">
    <source>
        <dbReference type="ARBA" id="ARBA00009142"/>
    </source>
</evidence>
<dbReference type="RefSeq" id="WP_048381018.1">
    <property type="nucleotide sequence ID" value="NZ_LDYE01000008.1"/>
</dbReference>
<comment type="similarity">
    <text evidence="2 6">Belongs to the 4-toluene sulfonate uptake permease (TSUP) (TC 2.A.102) family.</text>
</comment>
<proteinExistence type="inferred from homology"/>
<feature type="transmembrane region" description="Helical" evidence="6">
    <location>
        <begin position="172"/>
        <end position="196"/>
    </location>
</feature>
<keyword evidence="8" id="KW-1185">Reference proteome</keyword>
<gene>
    <name evidence="7" type="ORF">ATK06_0958</name>
</gene>
<accession>A0A2A9DME6</accession>
<dbReference type="GO" id="GO:0005886">
    <property type="term" value="C:plasma membrane"/>
    <property type="evidence" value="ECO:0007669"/>
    <property type="project" value="UniProtKB-SubCell"/>
</dbReference>
<dbReference type="STRING" id="1724.GCA_001044175_02398"/>
<reference evidence="7 8" key="1">
    <citation type="submission" date="2017-10" db="EMBL/GenBank/DDBJ databases">
        <title>Sequencing the genomes of 1000 actinobacteria strains.</title>
        <authorList>
            <person name="Klenk H.-P."/>
        </authorList>
    </citation>
    <scope>NUCLEOTIDE SEQUENCE [LARGE SCALE GENOMIC DNA]</scope>
    <source>
        <strain evidence="7 8">DSM 20688</strain>
    </source>
</reference>
<sequence>MVTLFFISIAGLAAQLVDGGLGMGFGVTSTTMLITLAGVTPAAASAIVHVAELGTTAVSGASHWKLGNVEWKVVARLAIPGGIGAFTGATLLSNVDASAAKPWMSAILIGIGLCLMVRFLRPRRPSGRSHSTPFLAGLGLFGGFIDASGGGGWGPVTTSTLLGLGKLEPRKVIGTVNTAECIVALAATLGFVAGLWDELLDHLPAVLALLVGGCIAAPIAAWLVSRINPAALGSFVGSLIVALNIPRLIGGQYAAVAVVAVLVIGVVLAVTSYKRSRLRIVAETSPAREPSLVSDSLV</sequence>
<evidence type="ECO:0000256" key="3">
    <source>
        <dbReference type="ARBA" id="ARBA00022692"/>
    </source>
</evidence>
<feature type="transmembrane region" description="Helical" evidence="6">
    <location>
        <begin position="29"/>
        <end position="52"/>
    </location>
</feature>
<dbReference type="InterPro" id="IPR002781">
    <property type="entry name" value="TM_pro_TauE-like"/>
</dbReference>
<dbReference type="PANTHER" id="PTHR43701">
    <property type="entry name" value="MEMBRANE TRANSPORTER PROTEIN MJ0441-RELATED"/>
    <property type="match status" value="1"/>
</dbReference>
<keyword evidence="5 6" id="KW-0472">Membrane</keyword>
<dbReference type="Pfam" id="PF01925">
    <property type="entry name" value="TauE"/>
    <property type="match status" value="1"/>
</dbReference>
<feature type="transmembrane region" description="Helical" evidence="6">
    <location>
        <begin position="103"/>
        <end position="120"/>
    </location>
</feature>
<protein>
    <recommendedName>
        <fullName evidence="6">Probable membrane transporter protein</fullName>
    </recommendedName>
</protein>
<evidence type="ECO:0000256" key="4">
    <source>
        <dbReference type="ARBA" id="ARBA00022989"/>
    </source>
</evidence>
<keyword evidence="6" id="KW-1003">Cell membrane</keyword>
<keyword evidence="4 6" id="KW-1133">Transmembrane helix</keyword>
<feature type="transmembrane region" description="Helical" evidence="6">
    <location>
        <begin position="202"/>
        <end position="224"/>
    </location>
</feature>
<comment type="caution">
    <text evidence="7">The sequence shown here is derived from an EMBL/GenBank/DDBJ whole genome shotgun (WGS) entry which is preliminary data.</text>
</comment>
<name>A0A2A9DME6_9CORY</name>
<dbReference type="PANTHER" id="PTHR43701:SF12">
    <property type="entry name" value="MEMBRANE TRANSPORTER PROTEIN YTNM-RELATED"/>
    <property type="match status" value="1"/>
</dbReference>
<dbReference type="EMBL" id="PDJF01000001">
    <property type="protein sequence ID" value="PFG27878.1"/>
    <property type="molecule type" value="Genomic_DNA"/>
</dbReference>
<feature type="transmembrane region" description="Helical" evidence="6">
    <location>
        <begin position="255"/>
        <end position="273"/>
    </location>
</feature>
<evidence type="ECO:0000313" key="8">
    <source>
        <dbReference type="Proteomes" id="UP000221653"/>
    </source>
</evidence>
<organism evidence="7 8">
    <name type="scientific">Corynebacterium renale</name>
    <dbReference type="NCBI Taxonomy" id="1724"/>
    <lineage>
        <taxon>Bacteria</taxon>
        <taxon>Bacillati</taxon>
        <taxon>Actinomycetota</taxon>
        <taxon>Actinomycetes</taxon>
        <taxon>Mycobacteriales</taxon>
        <taxon>Corynebacteriaceae</taxon>
        <taxon>Corynebacterium</taxon>
    </lineage>
</organism>